<dbReference type="Pfam" id="PF03525">
    <property type="entry name" value="Meiotic_rec114"/>
    <property type="match status" value="1"/>
</dbReference>
<dbReference type="InterPro" id="IPR004354">
    <property type="entry name" value="Meiotic_Rec114"/>
</dbReference>
<evidence type="ECO:0000313" key="3">
    <source>
        <dbReference type="Proteomes" id="UP000467700"/>
    </source>
</evidence>
<evidence type="ECO:0000313" key="2">
    <source>
        <dbReference type="EMBL" id="CAA7261736.1"/>
    </source>
</evidence>
<sequence length="493" mass="54359">MVNELECTHRSEAYGHFVFRYSQPVRLHHRLCHLRREFSHLEARRGHCGLTQLVGAKEGACWSSRSGILAKSVLFEMNHSTTNTATYTLAKYSRSYPVKRILQKTQNGAKNGPDTMSDWQHFTNPLIQLVLDVKKTSNAEIESVRLRIIWQLNSGMNGPSCQADVTFEDLELLSFSAMMSNPVRNQHMEGLPLKAVYRDTTVGIRYLHAFEDGFAPTYRRFQIAFQSASEASEFIEYIKPVCPCKLNPSGGPVVNAQVVSVPQPLLTKPVVQNKTRNVGGPKLFPFDRSSTHTPLPPGPRINIPAQLNKQNSHIPTTMESQLHPLSSSPFRHQPTSDISSTIPLDANSSPLRMTGQMAQINSSVPLATNKSLRAYDFTNSTNHVPISSIATAPSVAQNISNVSTLPLSSLPRSSSYSSQAPVGSGVTSSEQGGAILQKGLHLVLSTLLESTSIYDIPSSTLEQVVAEIIREDGFVELVEKISEMLTIRRIANV</sequence>
<feature type="region of interest" description="Disordered" evidence="1">
    <location>
        <begin position="276"/>
        <end position="305"/>
    </location>
</feature>
<organism evidence="2 3">
    <name type="scientific">Cyclocybe aegerita</name>
    <name type="common">Black poplar mushroom</name>
    <name type="synonym">Agrocybe aegerita</name>
    <dbReference type="NCBI Taxonomy" id="1973307"/>
    <lineage>
        <taxon>Eukaryota</taxon>
        <taxon>Fungi</taxon>
        <taxon>Dikarya</taxon>
        <taxon>Basidiomycota</taxon>
        <taxon>Agaricomycotina</taxon>
        <taxon>Agaricomycetes</taxon>
        <taxon>Agaricomycetidae</taxon>
        <taxon>Agaricales</taxon>
        <taxon>Agaricineae</taxon>
        <taxon>Bolbitiaceae</taxon>
        <taxon>Cyclocybe</taxon>
    </lineage>
</organism>
<name>A0A8S0W8V2_CYCAE</name>
<dbReference type="GO" id="GO:0007131">
    <property type="term" value="P:reciprocal meiotic recombination"/>
    <property type="evidence" value="ECO:0007669"/>
    <property type="project" value="InterPro"/>
</dbReference>
<reference evidence="2 3" key="1">
    <citation type="submission" date="2020-01" db="EMBL/GenBank/DDBJ databases">
        <authorList>
            <person name="Gupta K D."/>
        </authorList>
    </citation>
    <scope>NUCLEOTIDE SEQUENCE [LARGE SCALE GENOMIC DNA]</scope>
</reference>
<dbReference type="OrthoDB" id="3364736at2759"/>
<dbReference type="AlphaFoldDB" id="A0A8S0W8V2"/>
<keyword evidence="3" id="KW-1185">Reference proteome</keyword>
<dbReference type="Proteomes" id="UP000467700">
    <property type="component" value="Unassembled WGS sequence"/>
</dbReference>
<gene>
    <name evidence="2" type="ORF">AAE3_LOCUS3916</name>
</gene>
<accession>A0A8S0W8V2</accession>
<feature type="region of interest" description="Disordered" evidence="1">
    <location>
        <begin position="319"/>
        <end position="348"/>
    </location>
</feature>
<evidence type="ECO:0000256" key="1">
    <source>
        <dbReference type="SAM" id="MobiDB-lite"/>
    </source>
</evidence>
<protein>
    <submittedName>
        <fullName evidence="2">Uncharacterized protein</fullName>
    </submittedName>
</protein>
<dbReference type="EMBL" id="CACVBS010000034">
    <property type="protein sequence ID" value="CAA7261736.1"/>
    <property type="molecule type" value="Genomic_DNA"/>
</dbReference>
<comment type="caution">
    <text evidence="2">The sequence shown here is derived from an EMBL/GenBank/DDBJ whole genome shotgun (WGS) entry which is preliminary data.</text>
</comment>
<proteinExistence type="predicted"/>